<feature type="compositionally biased region" description="Basic and acidic residues" evidence="1">
    <location>
        <begin position="449"/>
        <end position="462"/>
    </location>
</feature>
<keyword evidence="2" id="KW-1133">Transmembrane helix</keyword>
<protein>
    <recommendedName>
        <fullName evidence="5">Ig-like domain-containing protein</fullName>
    </recommendedName>
</protein>
<dbReference type="AlphaFoldDB" id="A0A8W8MC13"/>
<keyword evidence="4" id="KW-1185">Reference proteome</keyword>
<name>A0A8W8MC13_MAGGI</name>
<evidence type="ECO:0008006" key="5">
    <source>
        <dbReference type="Google" id="ProtNLM"/>
    </source>
</evidence>
<accession>A0A8W8MC13</accession>
<reference evidence="3" key="1">
    <citation type="submission" date="2022-08" db="UniProtKB">
        <authorList>
            <consortium name="EnsemblMetazoa"/>
        </authorList>
    </citation>
    <scope>IDENTIFICATION</scope>
    <source>
        <strain evidence="3">05x7-T-G4-1.051#20</strain>
    </source>
</reference>
<feature type="transmembrane region" description="Helical" evidence="2">
    <location>
        <begin position="378"/>
        <end position="401"/>
    </location>
</feature>
<feature type="region of interest" description="Disordered" evidence="1">
    <location>
        <begin position="449"/>
        <end position="472"/>
    </location>
</feature>
<keyword evidence="2" id="KW-0472">Membrane</keyword>
<organism evidence="3 4">
    <name type="scientific">Magallana gigas</name>
    <name type="common">Pacific oyster</name>
    <name type="synonym">Crassostrea gigas</name>
    <dbReference type="NCBI Taxonomy" id="29159"/>
    <lineage>
        <taxon>Eukaryota</taxon>
        <taxon>Metazoa</taxon>
        <taxon>Spiralia</taxon>
        <taxon>Lophotrochozoa</taxon>
        <taxon>Mollusca</taxon>
        <taxon>Bivalvia</taxon>
        <taxon>Autobranchia</taxon>
        <taxon>Pteriomorphia</taxon>
        <taxon>Ostreida</taxon>
        <taxon>Ostreoidea</taxon>
        <taxon>Ostreidae</taxon>
        <taxon>Magallana</taxon>
    </lineage>
</organism>
<proteinExistence type="predicted"/>
<evidence type="ECO:0000256" key="2">
    <source>
        <dbReference type="SAM" id="Phobius"/>
    </source>
</evidence>
<evidence type="ECO:0000313" key="3">
    <source>
        <dbReference type="EnsemblMetazoa" id="G32273.1:cds"/>
    </source>
</evidence>
<sequence>MSLYIQIRRNANDNWTSVVESNRSGVFWKSENTFFSFTILSVLERNTRYDQQVTLKGSVQSKQCTIDPMISPDLRCVLSDESQIIDNSSKTTILSIKGRTPENMTDISIVPQDKDKIYFEEDDVLQLQCIAEVENINGINSKDIRWCKNETGKFQKLSLQHPPLTRIVSRSKDGCSVVQKSVIFYHILQNDTDVDLMCESGHGYTCGKSGINLTLSIPMANTNKDIWRVSPIAIHDRKSVLNKNHIKLSGAGKTIYLLCTASTLFQQASFQSKVNWCFKRQVNETWTKISLQEKKLEVVSNSSDGTTIFSRIKYHITILDREIVFLCAISRYSSCGSGLASATTSISIGGETLTNEIDEGFKDVQLQKQLEPECSKTGVAVVSVILVSNVIITLLFLIVLFRRKEIKFRGFVLRINREEKVSIDAAAKTKALPASQAIKNPDNRYVEKSFRSCSPEKKEKRQPAKKAGTGKKIKSVDKIKKHCETQELNIIAERQDLYENQVFQKEENMDTCTYEEVATGHNKSEYESLRL</sequence>
<keyword evidence="2" id="KW-0812">Transmembrane</keyword>
<evidence type="ECO:0000313" key="4">
    <source>
        <dbReference type="Proteomes" id="UP000005408"/>
    </source>
</evidence>
<evidence type="ECO:0000256" key="1">
    <source>
        <dbReference type="SAM" id="MobiDB-lite"/>
    </source>
</evidence>
<dbReference type="EnsemblMetazoa" id="G32273.1">
    <property type="protein sequence ID" value="G32273.1:cds"/>
    <property type="gene ID" value="G32273"/>
</dbReference>
<dbReference type="Proteomes" id="UP000005408">
    <property type="component" value="Unassembled WGS sequence"/>
</dbReference>